<name>A0ABV3BRK3_9ACTN</name>
<comment type="caution">
    <text evidence="3">The sequence shown here is derived from an EMBL/GenBank/DDBJ whole genome shotgun (WGS) entry which is preliminary data.</text>
</comment>
<sequence length="320" mass="35790">MTEWTINPGDVVSRADLKSRYGGGIQGGIISSRDNEHVRLFSDDSKAAETGYRDGWLAEEDERGAIFEYTGQGLLGDQTLGGNNGTVANHVGKGKRLHLFVADGKRAGSDAVWQRYVGEFALDEVEPFTFRRAKDMKGEMREVVVFRLRPLGEYEQRKEDRIGPSLKTDVRRFGASRTESSLAATEKHQSAKGERAASPAGVAVRRESDLRTAYESFLIAQNHSVFRHQIRIKGYSAAFWTDLYDSTENVLYEAKGSSTRKAIREAIGQLFDYRRHIDESDAKLAVLLPEAPSSDLRDLLAVVGISLAYREDGQFIREMF</sequence>
<evidence type="ECO:0000256" key="1">
    <source>
        <dbReference type="SAM" id="MobiDB-lite"/>
    </source>
</evidence>
<keyword evidence="4" id="KW-1185">Reference proteome</keyword>
<dbReference type="InterPro" id="IPR058712">
    <property type="entry name" value="SRA_ScoMcrA"/>
</dbReference>
<dbReference type="RefSeq" id="WP_359352489.1">
    <property type="nucleotide sequence ID" value="NZ_JBEYXV010000012.1"/>
</dbReference>
<accession>A0ABV3BRK3</accession>
<feature type="compositionally biased region" description="Basic and acidic residues" evidence="1">
    <location>
        <begin position="185"/>
        <end position="195"/>
    </location>
</feature>
<dbReference type="EMBL" id="JBEYXV010000012">
    <property type="protein sequence ID" value="MEU6823647.1"/>
    <property type="molecule type" value="Genomic_DNA"/>
</dbReference>
<reference evidence="3 4" key="1">
    <citation type="submission" date="2024-06" db="EMBL/GenBank/DDBJ databases">
        <title>The Natural Products Discovery Center: Release of the First 8490 Sequenced Strains for Exploring Actinobacteria Biosynthetic Diversity.</title>
        <authorList>
            <person name="Kalkreuter E."/>
            <person name="Kautsar S.A."/>
            <person name="Yang D."/>
            <person name="Bader C.D."/>
            <person name="Teijaro C.N."/>
            <person name="Fluegel L."/>
            <person name="Davis C.M."/>
            <person name="Simpson J.R."/>
            <person name="Lauterbach L."/>
            <person name="Steele A.D."/>
            <person name="Gui C."/>
            <person name="Meng S."/>
            <person name="Li G."/>
            <person name="Viehrig K."/>
            <person name="Ye F."/>
            <person name="Su P."/>
            <person name="Kiefer A.F."/>
            <person name="Nichols A."/>
            <person name="Cepeda A.J."/>
            <person name="Yan W."/>
            <person name="Fan B."/>
            <person name="Jiang Y."/>
            <person name="Adhikari A."/>
            <person name="Zheng C.-J."/>
            <person name="Schuster L."/>
            <person name="Cowan T.M."/>
            <person name="Smanski M.J."/>
            <person name="Chevrette M.G."/>
            <person name="De Carvalho L.P.S."/>
            <person name="Shen B."/>
        </authorList>
    </citation>
    <scope>NUCLEOTIDE SEQUENCE [LARGE SCALE GENOMIC DNA]</scope>
    <source>
        <strain evidence="3 4">NPDC046838</strain>
    </source>
</reference>
<evidence type="ECO:0000259" key="2">
    <source>
        <dbReference type="Pfam" id="PF26348"/>
    </source>
</evidence>
<feature type="region of interest" description="Disordered" evidence="1">
    <location>
        <begin position="177"/>
        <end position="202"/>
    </location>
</feature>
<evidence type="ECO:0000313" key="4">
    <source>
        <dbReference type="Proteomes" id="UP001551176"/>
    </source>
</evidence>
<protein>
    <recommendedName>
        <fullName evidence="2">ScoMcrA-like SRA domain-containing protein</fullName>
    </recommendedName>
</protein>
<dbReference type="Pfam" id="PF26348">
    <property type="entry name" value="SRA_ScoMcrA"/>
    <property type="match status" value="1"/>
</dbReference>
<evidence type="ECO:0000313" key="3">
    <source>
        <dbReference type="EMBL" id="MEU6823647.1"/>
    </source>
</evidence>
<organism evidence="3 4">
    <name type="scientific">Streptomyces atriruber</name>
    <dbReference type="NCBI Taxonomy" id="545121"/>
    <lineage>
        <taxon>Bacteria</taxon>
        <taxon>Bacillati</taxon>
        <taxon>Actinomycetota</taxon>
        <taxon>Actinomycetes</taxon>
        <taxon>Kitasatosporales</taxon>
        <taxon>Streptomycetaceae</taxon>
        <taxon>Streptomyces</taxon>
    </lineage>
</organism>
<gene>
    <name evidence="3" type="ORF">ABZ921_23685</name>
</gene>
<feature type="domain" description="ScoMcrA-like SRA" evidence="2">
    <location>
        <begin position="12"/>
        <end position="153"/>
    </location>
</feature>
<dbReference type="Proteomes" id="UP001551176">
    <property type="component" value="Unassembled WGS sequence"/>
</dbReference>
<proteinExistence type="predicted"/>